<feature type="transmembrane region" description="Helical" evidence="6">
    <location>
        <begin position="74"/>
        <end position="94"/>
    </location>
</feature>
<keyword evidence="2 6" id="KW-1003">Cell membrane</keyword>
<evidence type="ECO:0000256" key="2">
    <source>
        <dbReference type="ARBA" id="ARBA00022475"/>
    </source>
</evidence>
<organism evidence="8 9">
    <name type="scientific">Halalkalibacter oceani</name>
    <dbReference type="NCBI Taxonomy" id="1653776"/>
    <lineage>
        <taxon>Bacteria</taxon>
        <taxon>Bacillati</taxon>
        <taxon>Bacillota</taxon>
        <taxon>Bacilli</taxon>
        <taxon>Bacillales</taxon>
        <taxon>Bacillaceae</taxon>
        <taxon>Halalkalibacter</taxon>
    </lineage>
</organism>
<evidence type="ECO:0000256" key="5">
    <source>
        <dbReference type="ARBA" id="ARBA00023136"/>
    </source>
</evidence>
<dbReference type="PANTHER" id="PTHR12677:SF59">
    <property type="entry name" value="GOLGI APPARATUS MEMBRANE PROTEIN TVP38-RELATED"/>
    <property type="match status" value="1"/>
</dbReference>
<comment type="similarity">
    <text evidence="6">Belongs to the TVP38/TMEM64 family.</text>
</comment>
<dbReference type="EMBL" id="JAMBOL010000002">
    <property type="protein sequence ID" value="MCM3713406.1"/>
    <property type="molecule type" value="Genomic_DNA"/>
</dbReference>
<gene>
    <name evidence="8" type="ORF">M3202_04855</name>
</gene>
<evidence type="ECO:0000256" key="6">
    <source>
        <dbReference type="RuleBase" id="RU366058"/>
    </source>
</evidence>
<dbReference type="AlphaFoldDB" id="A0A9X2IN46"/>
<evidence type="ECO:0000313" key="9">
    <source>
        <dbReference type="Proteomes" id="UP001139179"/>
    </source>
</evidence>
<dbReference type="Pfam" id="PF09335">
    <property type="entry name" value="VTT_dom"/>
    <property type="match status" value="1"/>
</dbReference>
<dbReference type="InterPro" id="IPR015414">
    <property type="entry name" value="TMEM64"/>
</dbReference>
<dbReference type="Proteomes" id="UP001139179">
    <property type="component" value="Unassembled WGS sequence"/>
</dbReference>
<sequence>MIKKSFIVLSYVIVAVLLSLYGEQLLHWLQTGGTRSLILTSVAATLFSLFPVIPYPVIGGILGAAYGPWLGSGLTWLGSSLASIVMFAAVRYGFQDWGSSLLYRYKHAAKLTHLFERNAFMTIFLSRLIPIIPSIVINIYSALSRVPFWPYACASSLGKIPSMFLFAIVGNSLVTSPGNLVFICFVYAGFLLIVYLLYRFFNRQAPSFGRKPL</sequence>
<reference evidence="8" key="1">
    <citation type="submission" date="2022-05" db="EMBL/GenBank/DDBJ databases">
        <title>Comparative Genomics of Spacecraft Associated Microbes.</title>
        <authorList>
            <person name="Tran M.T."/>
            <person name="Wright A."/>
            <person name="Seuylemezian A."/>
            <person name="Eisen J."/>
            <person name="Coil D."/>
        </authorList>
    </citation>
    <scope>NUCLEOTIDE SEQUENCE</scope>
    <source>
        <strain evidence="8">214.1.1</strain>
    </source>
</reference>
<keyword evidence="4 6" id="KW-1133">Transmembrane helix</keyword>
<feature type="transmembrane region" description="Helical" evidence="6">
    <location>
        <begin position="119"/>
        <end position="141"/>
    </location>
</feature>
<dbReference type="GO" id="GO:0005886">
    <property type="term" value="C:plasma membrane"/>
    <property type="evidence" value="ECO:0007669"/>
    <property type="project" value="UniProtKB-SubCell"/>
</dbReference>
<feature type="transmembrane region" description="Helical" evidence="6">
    <location>
        <begin position="180"/>
        <end position="201"/>
    </location>
</feature>
<comment type="subcellular location">
    <subcellularLocation>
        <location evidence="1 6">Cell membrane</location>
        <topology evidence="1 6">Multi-pass membrane protein</topology>
    </subcellularLocation>
</comment>
<evidence type="ECO:0000313" key="8">
    <source>
        <dbReference type="EMBL" id="MCM3713406.1"/>
    </source>
</evidence>
<name>A0A9X2IN46_9BACI</name>
<evidence type="ECO:0000256" key="3">
    <source>
        <dbReference type="ARBA" id="ARBA00022692"/>
    </source>
</evidence>
<feature type="domain" description="VTT" evidence="7">
    <location>
        <begin position="53"/>
        <end position="171"/>
    </location>
</feature>
<evidence type="ECO:0000256" key="4">
    <source>
        <dbReference type="ARBA" id="ARBA00022989"/>
    </source>
</evidence>
<keyword evidence="5 6" id="KW-0472">Membrane</keyword>
<evidence type="ECO:0000259" key="7">
    <source>
        <dbReference type="Pfam" id="PF09335"/>
    </source>
</evidence>
<feature type="transmembrane region" description="Helical" evidence="6">
    <location>
        <begin position="148"/>
        <end position="168"/>
    </location>
</feature>
<feature type="transmembrane region" description="Helical" evidence="6">
    <location>
        <begin position="38"/>
        <end position="62"/>
    </location>
</feature>
<comment type="caution">
    <text evidence="8">The sequence shown here is derived from an EMBL/GenBank/DDBJ whole genome shotgun (WGS) entry which is preliminary data.</text>
</comment>
<proteinExistence type="inferred from homology"/>
<evidence type="ECO:0000256" key="1">
    <source>
        <dbReference type="ARBA" id="ARBA00004651"/>
    </source>
</evidence>
<dbReference type="InterPro" id="IPR032816">
    <property type="entry name" value="VTT_dom"/>
</dbReference>
<protein>
    <recommendedName>
        <fullName evidence="6">TVP38/TMEM64 family membrane protein</fullName>
    </recommendedName>
</protein>
<dbReference type="PANTHER" id="PTHR12677">
    <property type="entry name" value="GOLGI APPARATUS MEMBRANE PROTEIN TVP38-RELATED"/>
    <property type="match status" value="1"/>
</dbReference>
<keyword evidence="9" id="KW-1185">Reference proteome</keyword>
<keyword evidence="3 6" id="KW-0812">Transmembrane</keyword>
<accession>A0A9X2IN46</accession>